<dbReference type="InterPro" id="IPR013766">
    <property type="entry name" value="Thioredoxin_domain"/>
</dbReference>
<dbReference type="Proteomes" id="UP001164746">
    <property type="component" value="Chromosome 13"/>
</dbReference>
<dbReference type="PROSITE" id="PS51352">
    <property type="entry name" value="THIOREDOXIN_2"/>
    <property type="match status" value="1"/>
</dbReference>
<evidence type="ECO:0000313" key="4">
    <source>
        <dbReference type="EMBL" id="WAR23201.1"/>
    </source>
</evidence>
<dbReference type="SUPFAM" id="SSF52833">
    <property type="entry name" value="Thioredoxin-like"/>
    <property type="match status" value="1"/>
</dbReference>
<dbReference type="PANTHER" id="PTHR46115">
    <property type="entry name" value="THIOREDOXIN-LIKE PROTEIN 1"/>
    <property type="match status" value="1"/>
</dbReference>
<dbReference type="CDD" id="cd02947">
    <property type="entry name" value="TRX_family"/>
    <property type="match status" value="1"/>
</dbReference>
<dbReference type="Pfam" id="PF00085">
    <property type="entry name" value="Thioredoxin"/>
    <property type="match status" value="1"/>
</dbReference>
<evidence type="ECO:0000313" key="5">
    <source>
        <dbReference type="Proteomes" id="UP001164746"/>
    </source>
</evidence>
<dbReference type="PROSITE" id="PS00194">
    <property type="entry name" value="THIOREDOXIN_1"/>
    <property type="match status" value="1"/>
</dbReference>
<evidence type="ECO:0000256" key="2">
    <source>
        <dbReference type="PIRNR" id="PIRNR000077"/>
    </source>
</evidence>
<proteinExistence type="inferred from homology"/>
<dbReference type="PRINTS" id="PR00421">
    <property type="entry name" value="THIOREDOXIN"/>
</dbReference>
<evidence type="ECO:0000259" key="3">
    <source>
        <dbReference type="PROSITE" id="PS51352"/>
    </source>
</evidence>
<gene>
    <name evidence="4" type="ORF">MAR_036870</name>
</gene>
<sequence>MVKFLETKADFDAALSAAAGKLMVVDFTASWCGPCKMIAPGLSQEYDDVVFYKVDVDENSETSESQKISCMPTFKLYKNGAVVDTLEGADKDELKAMIVKNK</sequence>
<dbReference type="InterPro" id="IPR017937">
    <property type="entry name" value="Thioredoxin_CS"/>
</dbReference>
<dbReference type="PIRSF" id="PIRSF000077">
    <property type="entry name" value="Thioredoxin"/>
    <property type="match status" value="1"/>
</dbReference>
<keyword evidence="5" id="KW-1185">Reference proteome</keyword>
<feature type="domain" description="Thioredoxin" evidence="3">
    <location>
        <begin position="1"/>
        <end position="102"/>
    </location>
</feature>
<reference evidence="4" key="1">
    <citation type="submission" date="2022-11" db="EMBL/GenBank/DDBJ databases">
        <title>Centuries of genome instability and evolution in soft-shell clam transmissible cancer (bioRxiv).</title>
        <authorList>
            <person name="Hart S.F.M."/>
            <person name="Yonemitsu M.A."/>
            <person name="Giersch R.M."/>
            <person name="Beal B.F."/>
            <person name="Arriagada G."/>
            <person name="Davis B.W."/>
            <person name="Ostrander E.A."/>
            <person name="Goff S.P."/>
            <person name="Metzger M.J."/>
        </authorList>
    </citation>
    <scope>NUCLEOTIDE SEQUENCE</scope>
    <source>
        <strain evidence="4">MELC-2E11</strain>
        <tissue evidence="4">Siphon/mantle</tissue>
    </source>
</reference>
<accession>A0ABY7FVI9</accession>
<comment type="similarity">
    <text evidence="2">Belongs to the thioredoxin family.</text>
</comment>
<dbReference type="InterPro" id="IPR036249">
    <property type="entry name" value="Thioredoxin-like_sf"/>
</dbReference>
<evidence type="ECO:0000256" key="1">
    <source>
        <dbReference type="ARBA" id="ARBA00023157"/>
    </source>
</evidence>
<organism evidence="4 5">
    <name type="scientific">Mya arenaria</name>
    <name type="common">Soft-shell clam</name>
    <dbReference type="NCBI Taxonomy" id="6604"/>
    <lineage>
        <taxon>Eukaryota</taxon>
        <taxon>Metazoa</taxon>
        <taxon>Spiralia</taxon>
        <taxon>Lophotrochozoa</taxon>
        <taxon>Mollusca</taxon>
        <taxon>Bivalvia</taxon>
        <taxon>Autobranchia</taxon>
        <taxon>Heteroconchia</taxon>
        <taxon>Euheterodonta</taxon>
        <taxon>Imparidentia</taxon>
        <taxon>Neoheterodontei</taxon>
        <taxon>Myida</taxon>
        <taxon>Myoidea</taxon>
        <taxon>Myidae</taxon>
        <taxon>Mya</taxon>
    </lineage>
</organism>
<dbReference type="EMBL" id="CP111024">
    <property type="protein sequence ID" value="WAR23201.1"/>
    <property type="molecule type" value="Genomic_DNA"/>
</dbReference>
<dbReference type="InterPro" id="IPR005746">
    <property type="entry name" value="Thioredoxin"/>
</dbReference>
<keyword evidence="1" id="KW-1015">Disulfide bond</keyword>
<protein>
    <recommendedName>
        <fullName evidence="2">Thioredoxin</fullName>
    </recommendedName>
</protein>
<name>A0ABY7FVI9_MYAAR</name>
<dbReference type="Gene3D" id="3.40.30.10">
    <property type="entry name" value="Glutaredoxin"/>
    <property type="match status" value="1"/>
</dbReference>